<reference evidence="2 3" key="1">
    <citation type="submission" date="2015-04" db="EMBL/GenBank/DDBJ databases">
        <title>Genome sequence of Mycobacterium arupense GUC1.</title>
        <authorList>
            <person name="Greninger A.L."/>
            <person name="Cunningham G."/>
            <person name="Chiu C.Y."/>
            <person name="Miller S."/>
        </authorList>
    </citation>
    <scope>NUCLEOTIDE SEQUENCE [LARGE SCALE GENOMIC DNA]</scope>
    <source>
        <strain evidence="2 3">GUC1</strain>
    </source>
</reference>
<proteinExistence type="predicted"/>
<dbReference type="PATRIC" id="fig|342002.3.peg.3071"/>
<feature type="transmembrane region" description="Helical" evidence="1">
    <location>
        <begin position="70"/>
        <end position="93"/>
    </location>
</feature>
<evidence type="ECO:0000313" key="3">
    <source>
        <dbReference type="Proteomes" id="UP000034416"/>
    </source>
</evidence>
<dbReference type="STRING" id="342002.BST15_18345"/>
<keyword evidence="1" id="KW-0472">Membrane</keyword>
<dbReference type="Proteomes" id="UP000034416">
    <property type="component" value="Unassembled WGS sequence"/>
</dbReference>
<feature type="transmembrane region" description="Helical" evidence="1">
    <location>
        <begin position="6"/>
        <end position="23"/>
    </location>
</feature>
<name>A0A0M2WHJ5_9MYCO</name>
<accession>A0A0M2WHJ5</accession>
<organism evidence="2 3">
    <name type="scientific">Mycolicibacter arupensis</name>
    <dbReference type="NCBI Taxonomy" id="342002"/>
    <lineage>
        <taxon>Bacteria</taxon>
        <taxon>Bacillati</taxon>
        <taxon>Actinomycetota</taxon>
        <taxon>Actinomycetes</taxon>
        <taxon>Mycobacteriales</taxon>
        <taxon>Mycobacteriaceae</taxon>
        <taxon>Mycolicibacter</taxon>
    </lineage>
</organism>
<feature type="transmembrane region" description="Helical" evidence="1">
    <location>
        <begin position="35"/>
        <end position="64"/>
    </location>
</feature>
<sequence>MLAVHIVLAIGTVMVVGFAGVGLDPCSYRPCGNPIWSTISLCMVLVSAAALPAVDFALIVVRLVKSRAAWAIPLVFSAAHIGVGAVSFTLMAASGPQ</sequence>
<comment type="caution">
    <text evidence="2">The sequence shown here is derived from an EMBL/GenBank/DDBJ whole genome shotgun (WGS) entry which is preliminary data.</text>
</comment>
<evidence type="ECO:0000256" key="1">
    <source>
        <dbReference type="SAM" id="Phobius"/>
    </source>
</evidence>
<protein>
    <submittedName>
        <fullName evidence="2">Uncharacterized protein</fullName>
    </submittedName>
</protein>
<dbReference type="EMBL" id="LASW02000048">
    <property type="protein sequence ID" value="KKO60718.1"/>
    <property type="molecule type" value="Genomic_DNA"/>
</dbReference>
<dbReference type="AlphaFoldDB" id="A0A0M2WHJ5"/>
<keyword evidence="1" id="KW-0812">Transmembrane</keyword>
<evidence type="ECO:0000313" key="2">
    <source>
        <dbReference type="EMBL" id="KKO60718.1"/>
    </source>
</evidence>
<gene>
    <name evidence="2" type="ORF">WR43_22265</name>
</gene>
<keyword evidence="1" id="KW-1133">Transmembrane helix</keyword>